<evidence type="ECO:0008006" key="5">
    <source>
        <dbReference type="Google" id="ProtNLM"/>
    </source>
</evidence>
<evidence type="ECO:0000313" key="1">
    <source>
        <dbReference type="EMBL" id="KPV47398.1"/>
    </source>
</evidence>
<dbReference type="AlphaFoldDB" id="A0A0P9CNE5"/>
<proteinExistence type="predicted"/>
<evidence type="ECO:0000313" key="3">
    <source>
        <dbReference type="Proteomes" id="UP000050320"/>
    </source>
</evidence>
<comment type="caution">
    <text evidence="1">The sequence shown here is derived from an EMBL/GenBank/DDBJ whole genome shotgun (WGS) entry which is preliminary data.</text>
</comment>
<protein>
    <recommendedName>
        <fullName evidence="5">H/ACA RNA-protein complex protein Gar1</fullName>
    </recommendedName>
</protein>
<dbReference type="EMBL" id="LKBG01000277">
    <property type="protein sequence ID" value="KQB33786.1"/>
    <property type="molecule type" value="Genomic_DNA"/>
</dbReference>
<dbReference type="OrthoDB" id="60264at2157"/>
<dbReference type="Proteomes" id="UP000050515">
    <property type="component" value="Unassembled WGS sequence"/>
</dbReference>
<evidence type="ECO:0000313" key="4">
    <source>
        <dbReference type="Proteomes" id="UP000050515"/>
    </source>
</evidence>
<gene>
    <name evidence="2" type="ORF">AOG54_06500</name>
    <name evidence="1" type="ORF">SE19_01235</name>
</gene>
<keyword evidence="3" id="KW-1185">Reference proteome</keyword>
<dbReference type="InterPro" id="IPR009000">
    <property type="entry name" value="Transl_B-barrel_sf"/>
</dbReference>
<dbReference type="EMBL" id="LJCQ01000076">
    <property type="protein sequence ID" value="KPV47398.1"/>
    <property type="molecule type" value="Genomic_DNA"/>
</dbReference>
<dbReference type="PATRIC" id="fig|507754.4.peg.868"/>
<name>A0A0P9CNE5_9ARCH</name>
<dbReference type="SUPFAM" id="SSF50447">
    <property type="entry name" value="Translation proteins"/>
    <property type="match status" value="1"/>
</dbReference>
<reference evidence="1 4" key="1">
    <citation type="submission" date="2015-09" db="EMBL/GenBank/DDBJ databases">
        <title>Draft genome sequence of Acidiplasma aeolicum DSM 18409.</title>
        <authorList>
            <person name="Hemp J."/>
        </authorList>
    </citation>
    <scope>NUCLEOTIDE SEQUENCE [LARGE SCALE GENOMIC DNA]</scope>
    <source>
        <strain evidence="1 4">V</strain>
    </source>
</reference>
<dbReference type="RefSeq" id="WP_054963873.1">
    <property type="nucleotide sequence ID" value="NZ_LJCQ01000076.1"/>
</dbReference>
<dbReference type="InterPro" id="IPR038664">
    <property type="entry name" value="Gar1/Naf1_Cbf5-bd_sf"/>
</dbReference>
<reference evidence="2 3" key="2">
    <citation type="submission" date="2015-09" db="EMBL/GenBank/DDBJ databases">
        <title>Heavy metals and arsenic resistance mechanisms in polyextremophilic archaea of the family Ferroplasmaceae.</title>
        <authorList>
            <person name="Bulaev A.G."/>
            <person name="Kanygina A.V."/>
        </authorList>
    </citation>
    <scope>NUCLEOTIDE SEQUENCE [LARGE SCALE GENOMIC DNA]</scope>
    <source>
        <strain evidence="2 3">VT</strain>
    </source>
</reference>
<accession>A0A0P9CNE5</accession>
<dbReference type="Gene3D" id="2.40.10.230">
    <property type="entry name" value="Probable tRNA pseudouridine synthase domain"/>
    <property type="match status" value="1"/>
</dbReference>
<evidence type="ECO:0000313" key="2">
    <source>
        <dbReference type="EMBL" id="KQB33786.1"/>
    </source>
</evidence>
<organism evidence="1 4">
    <name type="scientific">Acidiplasma aeolicum</name>
    <dbReference type="NCBI Taxonomy" id="507754"/>
    <lineage>
        <taxon>Archaea</taxon>
        <taxon>Methanobacteriati</taxon>
        <taxon>Thermoplasmatota</taxon>
        <taxon>Thermoplasmata</taxon>
        <taxon>Thermoplasmatales</taxon>
        <taxon>Ferroplasmaceae</taxon>
        <taxon>Acidiplasma</taxon>
    </lineage>
</organism>
<dbReference type="Proteomes" id="UP000050320">
    <property type="component" value="Unassembled WGS sequence"/>
</dbReference>
<sequence length="70" mass="8055">MKYECQIVHKRNNEILIRINNCLNLHGKIYDSNEKAIGRITRILGPVSNPYALAYLASVDYSPEKVYVKC</sequence>